<dbReference type="InterPro" id="IPR017911">
    <property type="entry name" value="MacB-like_ATP-bd"/>
</dbReference>
<dbReference type="SMART" id="SM00382">
    <property type="entry name" value="AAA"/>
    <property type="match status" value="1"/>
</dbReference>
<dbReference type="EMBL" id="JBHTOC010000005">
    <property type="protein sequence ID" value="MFD1429409.1"/>
    <property type="molecule type" value="Genomic_DNA"/>
</dbReference>
<sequence>MRIVTVDHLTKIYGHRFNRIGALNDLSFHIDAGEFVGIMGPSGAGKSTLLNIIASIDTPTTGSVWVGGIDLTQLNDAALAKYRREQVGFIFQELNLLSDLTVASNITLPLTFVPPAPSDIEARLAHVADLLDLTGLLARYPTELSLGQRQRVAAARALITQPALILADEPTGSLDSMAATELLSYLTKLNLEEDRTIMMVTHDAFTASFCNRIIFIRDGAYFAEVTRSGSRQAFFDQIIDMEATINGGGKRRETPRVD</sequence>
<proteinExistence type="predicted"/>
<keyword evidence="1" id="KW-0813">Transport</keyword>
<keyword evidence="2" id="KW-0547">Nucleotide-binding</keyword>
<dbReference type="Gene3D" id="3.40.50.300">
    <property type="entry name" value="P-loop containing nucleotide triphosphate hydrolases"/>
    <property type="match status" value="1"/>
</dbReference>
<dbReference type="Proteomes" id="UP001597196">
    <property type="component" value="Unassembled WGS sequence"/>
</dbReference>
<dbReference type="InterPro" id="IPR027417">
    <property type="entry name" value="P-loop_NTPase"/>
</dbReference>
<dbReference type="InterPro" id="IPR003593">
    <property type="entry name" value="AAA+_ATPase"/>
</dbReference>
<dbReference type="InterPro" id="IPR003439">
    <property type="entry name" value="ABC_transporter-like_ATP-bd"/>
</dbReference>
<evidence type="ECO:0000256" key="2">
    <source>
        <dbReference type="ARBA" id="ARBA00022741"/>
    </source>
</evidence>
<dbReference type="GO" id="GO:0005524">
    <property type="term" value="F:ATP binding"/>
    <property type="evidence" value="ECO:0007669"/>
    <property type="project" value="UniProtKB-KW"/>
</dbReference>
<evidence type="ECO:0000313" key="6">
    <source>
        <dbReference type="Proteomes" id="UP001597196"/>
    </source>
</evidence>
<accession>A0ABW4CH56</accession>
<dbReference type="SUPFAM" id="SSF52540">
    <property type="entry name" value="P-loop containing nucleoside triphosphate hydrolases"/>
    <property type="match status" value="1"/>
</dbReference>
<evidence type="ECO:0000256" key="1">
    <source>
        <dbReference type="ARBA" id="ARBA00022448"/>
    </source>
</evidence>
<keyword evidence="6" id="KW-1185">Reference proteome</keyword>
<comment type="caution">
    <text evidence="5">The sequence shown here is derived from an EMBL/GenBank/DDBJ whole genome shotgun (WGS) entry which is preliminary data.</text>
</comment>
<evidence type="ECO:0000256" key="3">
    <source>
        <dbReference type="ARBA" id="ARBA00022840"/>
    </source>
</evidence>
<dbReference type="PANTHER" id="PTHR24220:SF674">
    <property type="entry name" value="BACITRACIN EXPORT ATP-BINDING PROTEIN BCEA"/>
    <property type="match status" value="1"/>
</dbReference>
<dbReference type="CDD" id="cd03255">
    <property type="entry name" value="ABC_MJ0796_LolCDE_FtsE"/>
    <property type="match status" value="1"/>
</dbReference>
<evidence type="ECO:0000259" key="4">
    <source>
        <dbReference type="PROSITE" id="PS50893"/>
    </source>
</evidence>
<feature type="domain" description="ABC transporter" evidence="4">
    <location>
        <begin position="4"/>
        <end position="243"/>
    </location>
</feature>
<organism evidence="5 6">
    <name type="scientific">Lacticaseibacillus mingshuiensis</name>
    <dbReference type="NCBI Taxonomy" id="2799574"/>
    <lineage>
        <taxon>Bacteria</taxon>
        <taxon>Bacillati</taxon>
        <taxon>Bacillota</taxon>
        <taxon>Bacilli</taxon>
        <taxon>Lactobacillales</taxon>
        <taxon>Lactobacillaceae</taxon>
        <taxon>Lacticaseibacillus</taxon>
    </lineage>
</organism>
<keyword evidence="3 5" id="KW-0067">ATP-binding</keyword>
<protein>
    <submittedName>
        <fullName evidence="5">ABC transporter ATP-binding protein</fullName>
    </submittedName>
</protein>
<name>A0ABW4CH56_9LACO</name>
<evidence type="ECO:0000313" key="5">
    <source>
        <dbReference type="EMBL" id="MFD1429409.1"/>
    </source>
</evidence>
<reference evidence="6" key="1">
    <citation type="journal article" date="2019" name="Int. J. Syst. Evol. Microbiol.">
        <title>The Global Catalogue of Microorganisms (GCM) 10K type strain sequencing project: providing services to taxonomists for standard genome sequencing and annotation.</title>
        <authorList>
            <consortium name="The Broad Institute Genomics Platform"/>
            <consortium name="The Broad Institute Genome Sequencing Center for Infectious Disease"/>
            <person name="Wu L."/>
            <person name="Ma J."/>
        </authorList>
    </citation>
    <scope>NUCLEOTIDE SEQUENCE [LARGE SCALE GENOMIC DNA]</scope>
    <source>
        <strain evidence="6">CCM 8980</strain>
    </source>
</reference>
<dbReference type="InterPro" id="IPR015854">
    <property type="entry name" value="ABC_transpr_LolD-like"/>
</dbReference>
<dbReference type="RefSeq" id="WP_203626860.1">
    <property type="nucleotide sequence ID" value="NZ_BOLQ01000009.1"/>
</dbReference>
<gene>
    <name evidence="5" type="ORF">ACFQ4P_03985</name>
</gene>
<dbReference type="PROSITE" id="PS50893">
    <property type="entry name" value="ABC_TRANSPORTER_2"/>
    <property type="match status" value="1"/>
</dbReference>
<dbReference type="Pfam" id="PF00005">
    <property type="entry name" value="ABC_tran"/>
    <property type="match status" value="1"/>
</dbReference>
<dbReference type="PANTHER" id="PTHR24220">
    <property type="entry name" value="IMPORT ATP-BINDING PROTEIN"/>
    <property type="match status" value="1"/>
</dbReference>